<dbReference type="Pfam" id="PF01585">
    <property type="entry name" value="G-patch"/>
    <property type="match status" value="1"/>
</dbReference>
<reference evidence="2" key="1">
    <citation type="journal article" date="2020" name="Stud. Mycol.">
        <title>101 Dothideomycetes genomes: a test case for predicting lifestyles and emergence of pathogens.</title>
        <authorList>
            <person name="Haridas S."/>
            <person name="Albert R."/>
            <person name="Binder M."/>
            <person name="Bloem J."/>
            <person name="Labutti K."/>
            <person name="Salamov A."/>
            <person name="Andreopoulos B."/>
            <person name="Baker S."/>
            <person name="Barry K."/>
            <person name="Bills G."/>
            <person name="Bluhm B."/>
            <person name="Cannon C."/>
            <person name="Castanera R."/>
            <person name="Culley D."/>
            <person name="Daum C."/>
            <person name="Ezra D."/>
            <person name="Gonzalez J."/>
            <person name="Henrissat B."/>
            <person name="Kuo A."/>
            <person name="Liang C."/>
            <person name="Lipzen A."/>
            <person name="Lutzoni F."/>
            <person name="Magnuson J."/>
            <person name="Mondo S."/>
            <person name="Nolan M."/>
            <person name="Ohm R."/>
            <person name="Pangilinan J."/>
            <person name="Park H.-J."/>
            <person name="Ramirez L."/>
            <person name="Alfaro M."/>
            <person name="Sun H."/>
            <person name="Tritt A."/>
            <person name="Yoshinaga Y."/>
            <person name="Zwiers L.-H."/>
            <person name="Turgeon B."/>
            <person name="Goodwin S."/>
            <person name="Spatafora J."/>
            <person name="Crous P."/>
            <person name="Grigoriev I."/>
        </authorList>
    </citation>
    <scope>NUCLEOTIDE SEQUENCE</scope>
    <source>
        <strain evidence="2">CBS 121167</strain>
    </source>
</reference>
<dbReference type="RefSeq" id="XP_033401335.1">
    <property type="nucleotide sequence ID" value="XM_033536511.1"/>
</dbReference>
<evidence type="ECO:0000259" key="1">
    <source>
        <dbReference type="PROSITE" id="PS50174"/>
    </source>
</evidence>
<dbReference type="OrthoDB" id="20282at2759"/>
<dbReference type="SMART" id="SM00443">
    <property type="entry name" value="G_patch"/>
    <property type="match status" value="1"/>
</dbReference>
<feature type="domain" description="G-patch" evidence="1">
    <location>
        <begin position="110"/>
        <end position="158"/>
    </location>
</feature>
<dbReference type="PROSITE" id="PS50174">
    <property type="entry name" value="G_PATCH"/>
    <property type="match status" value="1"/>
</dbReference>
<dbReference type="PANTHER" id="PTHR20923">
    <property type="entry name" value="BAT4 PROTEIN-RELATED"/>
    <property type="match status" value="1"/>
</dbReference>
<dbReference type="Proteomes" id="UP000799438">
    <property type="component" value="Unassembled WGS sequence"/>
</dbReference>
<dbReference type="GeneID" id="54294007"/>
<name>A0A6A6BQC0_9PEZI</name>
<proteinExistence type="predicted"/>
<evidence type="ECO:0000313" key="3">
    <source>
        <dbReference type="Proteomes" id="UP000799438"/>
    </source>
</evidence>
<sequence>MPTSASDDDAYYTVPLRDQRVFGAGIRRKRVLFVPEEAAAPAPAKRLRSGGDVADLYAAILEGRGGASAPPAPTEELCATCNLPLRPGHSATLAHQVSLTHSHPPSAIARDRKGLAFLRAHGYDPDARRGLGKEGEGILHPIKVREKKDTVGLGARLPVKNAAPKKVQKLGAKEVREKEEEARRRREGLQRMFYEREEVVKYLGELG</sequence>
<dbReference type="GO" id="GO:0003676">
    <property type="term" value="F:nucleic acid binding"/>
    <property type="evidence" value="ECO:0007669"/>
    <property type="project" value="InterPro"/>
</dbReference>
<dbReference type="AlphaFoldDB" id="A0A6A6BQC0"/>
<organism evidence="2 3">
    <name type="scientific">Aplosporella prunicola CBS 121167</name>
    <dbReference type="NCBI Taxonomy" id="1176127"/>
    <lineage>
        <taxon>Eukaryota</taxon>
        <taxon>Fungi</taxon>
        <taxon>Dikarya</taxon>
        <taxon>Ascomycota</taxon>
        <taxon>Pezizomycotina</taxon>
        <taxon>Dothideomycetes</taxon>
        <taxon>Dothideomycetes incertae sedis</taxon>
        <taxon>Botryosphaeriales</taxon>
        <taxon>Aplosporellaceae</taxon>
        <taxon>Aplosporella</taxon>
    </lineage>
</organism>
<dbReference type="InterPro" id="IPR039146">
    <property type="entry name" value="GPANK1"/>
</dbReference>
<dbReference type="PANTHER" id="PTHR20923:SF1">
    <property type="entry name" value="G PATCH DOMAIN AND ANKYRIN REPEAT-CONTAINING PROTEIN 1"/>
    <property type="match status" value="1"/>
</dbReference>
<accession>A0A6A6BQC0</accession>
<dbReference type="EMBL" id="ML995477">
    <property type="protein sequence ID" value="KAF2145623.1"/>
    <property type="molecule type" value="Genomic_DNA"/>
</dbReference>
<evidence type="ECO:0000313" key="2">
    <source>
        <dbReference type="EMBL" id="KAF2145623.1"/>
    </source>
</evidence>
<gene>
    <name evidence="2" type="ORF">K452DRAFT_221337</name>
</gene>
<protein>
    <recommendedName>
        <fullName evidence="1">G-patch domain-containing protein</fullName>
    </recommendedName>
</protein>
<dbReference type="InterPro" id="IPR000467">
    <property type="entry name" value="G_patch_dom"/>
</dbReference>
<keyword evidence="3" id="KW-1185">Reference proteome</keyword>